<evidence type="ECO:0000256" key="1">
    <source>
        <dbReference type="SAM" id="Phobius"/>
    </source>
</evidence>
<dbReference type="PANTHER" id="PTHR37309">
    <property type="entry name" value="SLR0284 PROTEIN"/>
    <property type="match status" value="1"/>
</dbReference>
<dbReference type="RefSeq" id="WP_010734927.1">
    <property type="nucleotide sequence ID" value="NZ_AP019810.1"/>
</dbReference>
<evidence type="ECO:0000313" key="6">
    <source>
        <dbReference type="Proteomes" id="UP000195024"/>
    </source>
</evidence>
<keyword evidence="1" id="KW-1133">Transmembrane helix</keyword>
<dbReference type="GeneID" id="60999906"/>
<reference evidence="4 6" key="2">
    <citation type="submission" date="2017-05" db="EMBL/GenBank/DDBJ databases">
        <title>The Genome Sequence of Enterococcus mundtii 6B1_DIV0119.</title>
        <authorList>
            <consortium name="The Broad Institute Genomics Platform"/>
            <consortium name="The Broad Institute Genomic Center for Infectious Diseases"/>
            <person name="Earl A."/>
            <person name="Manson A."/>
            <person name="Schwartman J."/>
            <person name="Gilmore M."/>
            <person name="Abouelleil A."/>
            <person name="Cao P."/>
            <person name="Chapman S."/>
            <person name="Cusick C."/>
            <person name="Shea T."/>
            <person name="Young S."/>
            <person name="Neafsey D."/>
            <person name="Nusbaum C."/>
            <person name="Birren B."/>
        </authorList>
    </citation>
    <scope>NUCLEOTIDE SEQUENCE [LARGE SCALE GENOMIC DNA]</scope>
    <source>
        <strain evidence="4 6">6B1_DIV0119</strain>
    </source>
</reference>
<dbReference type="AlphaFoldDB" id="A0A1I4KQM8"/>
<dbReference type="EMBL" id="JABCAG010000001">
    <property type="protein sequence ID" value="NMP56946.1"/>
    <property type="molecule type" value="Genomic_DNA"/>
</dbReference>
<dbReference type="Proteomes" id="UP000557857">
    <property type="component" value="Unassembled WGS sequence"/>
</dbReference>
<reference evidence="2 7" key="3">
    <citation type="submission" date="2020-04" db="EMBL/GenBank/DDBJ databases">
        <authorList>
            <person name="Abaymova A."/>
            <person name="Teymurazov M."/>
            <person name="Tazyna O."/>
            <person name="Chatushin Y."/>
            <person name="Svetoch E."/>
            <person name="Pereligyn V."/>
            <person name="Pohylenko V."/>
            <person name="Platonov M."/>
            <person name="Kartsev N."/>
            <person name="Skryabin Y."/>
            <person name="Sizova A."/>
            <person name="Solomentsev V."/>
            <person name="Kislichkina A."/>
            <person name="Bogun A."/>
        </authorList>
    </citation>
    <scope>NUCLEOTIDE SEQUENCE [LARGE SCALE GENOMIC DNA]</scope>
    <source>
        <strain evidence="2">SCPM-O-B-8398</strain>
        <strain evidence="7">SCPM-O-B-8398 (E28)</strain>
    </source>
</reference>
<feature type="transmembrane region" description="Helical" evidence="1">
    <location>
        <begin position="54"/>
        <end position="75"/>
    </location>
</feature>
<dbReference type="EMBL" id="MSTR01000001">
    <property type="protein sequence ID" value="ONN44733.1"/>
    <property type="molecule type" value="Genomic_DNA"/>
</dbReference>
<dbReference type="Pfam" id="PF04020">
    <property type="entry name" value="Phage_holin_4_2"/>
    <property type="match status" value="1"/>
</dbReference>
<comment type="caution">
    <text evidence="4">The sequence shown here is derived from an EMBL/GenBank/DDBJ whole genome shotgun (WGS) entry which is preliminary data.</text>
</comment>
<protein>
    <submittedName>
        <fullName evidence="2">Phage holin family protein</fullName>
    </submittedName>
</protein>
<feature type="transmembrane region" description="Helical" evidence="1">
    <location>
        <begin position="30"/>
        <end position="47"/>
    </location>
</feature>
<dbReference type="OrthoDB" id="7205479at2"/>
<evidence type="ECO:0000313" key="4">
    <source>
        <dbReference type="EMBL" id="OTP27923.1"/>
    </source>
</evidence>
<proteinExistence type="predicted"/>
<name>A0A1I4KQM8_ENTMU</name>
<dbReference type="Proteomes" id="UP000195024">
    <property type="component" value="Unassembled WGS sequence"/>
</dbReference>
<evidence type="ECO:0000313" key="2">
    <source>
        <dbReference type="EMBL" id="NMP56946.1"/>
    </source>
</evidence>
<dbReference type="PANTHER" id="PTHR37309:SF1">
    <property type="entry name" value="SLR0284 PROTEIN"/>
    <property type="match status" value="1"/>
</dbReference>
<dbReference type="InterPro" id="IPR007165">
    <property type="entry name" value="Phage_holin_4_2"/>
</dbReference>
<sequence length="118" mass="13192">MSYLQRIVVSTLTFISLAVIFPNMIFVNSIWTAVVASFVLSVLNLLVKPFIMFLSIPFTLLTFGLFTFVINALILQMTSFFVGAANFSFSSFGSAIMIAVIMSFVNIIVSNRNMNRNR</sequence>
<dbReference type="Proteomes" id="UP000189299">
    <property type="component" value="Unassembled WGS sequence"/>
</dbReference>
<dbReference type="EMBL" id="NGMS01000001">
    <property type="protein sequence ID" value="OTP27923.1"/>
    <property type="molecule type" value="Genomic_DNA"/>
</dbReference>
<evidence type="ECO:0000313" key="5">
    <source>
        <dbReference type="Proteomes" id="UP000189299"/>
    </source>
</evidence>
<evidence type="ECO:0000313" key="3">
    <source>
        <dbReference type="EMBL" id="ONN44733.1"/>
    </source>
</evidence>
<feature type="transmembrane region" description="Helical" evidence="1">
    <location>
        <begin position="87"/>
        <end position="109"/>
    </location>
</feature>
<keyword evidence="1" id="KW-0472">Membrane</keyword>
<evidence type="ECO:0000313" key="7">
    <source>
        <dbReference type="Proteomes" id="UP000557857"/>
    </source>
</evidence>
<feature type="transmembrane region" description="Helical" evidence="1">
    <location>
        <begin position="7"/>
        <end position="24"/>
    </location>
</feature>
<keyword evidence="1" id="KW-0812">Transmembrane</keyword>
<organism evidence="4 6">
    <name type="scientific">Enterococcus mundtii</name>
    <dbReference type="NCBI Taxonomy" id="53346"/>
    <lineage>
        <taxon>Bacteria</taxon>
        <taxon>Bacillati</taxon>
        <taxon>Bacillota</taxon>
        <taxon>Bacilli</taxon>
        <taxon>Lactobacillales</taxon>
        <taxon>Enterococcaceae</taxon>
        <taxon>Enterococcus</taxon>
    </lineage>
</organism>
<dbReference type="STRING" id="53346.A5802_001659"/>
<reference evidence="3 5" key="1">
    <citation type="submission" date="2016-12" db="EMBL/GenBank/DDBJ databases">
        <authorList>
            <person name="Song W.-J."/>
            <person name="Kurnit D.M."/>
        </authorList>
    </citation>
    <scope>NUCLEOTIDE SEQUENCE [LARGE SCALE GENOMIC DNA]</scope>
    <source>
        <strain evidence="3 5">CGB1038-1_S1</strain>
    </source>
</reference>
<gene>
    <name evidence="4" type="ORF">A5802_001659</name>
    <name evidence="3" type="ORF">BTN92_00955</name>
    <name evidence="2" type="ORF">HI921_00465</name>
</gene>
<accession>A0A1I4KQM8</accession>